<feature type="transmembrane region" description="Helical" evidence="7">
    <location>
        <begin position="437"/>
        <end position="456"/>
    </location>
</feature>
<dbReference type="SUPFAM" id="SSF103473">
    <property type="entry name" value="MFS general substrate transporter"/>
    <property type="match status" value="2"/>
</dbReference>
<keyword evidence="3 7" id="KW-0812">Transmembrane</keyword>
<dbReference type="InterPro" id="IPR036259">
    <property type="entry name" value="MFS_trans_sf"/>
</dbReference>
<dbReference type="EMBL" id="KZ678128">
    <property type="protein sequence ID" value="PSN74706.1"/>
    <property type="molecule type" value="Genomic_DNA"/>
</dbReference>
<keyword evidence="9" id="KW-1185">Reference proteome</keyword>
<dbReference type="GO" id="GO:0022857">
    <property type="term" value="F:transmembrane transporter activity"/>
    <property type="evidence" value="ECO:0007669"/>
    <property type="project" value="InterPro"/>
</dbReference>
<feature type="transmembrane region" description="Helical" evidence="7">
    <location>
        <begin position="122"/>
        <end position="140"/>
    </location>
</feature>
<dbReference type="Pfam" id="PF00854">
    <property type="entry name" value="PTR2"/>
    <property type="match status" value="1"/>
</dbReference>
<dbReference type="PANTHER" id="PTHR11654">
    <property type="entry name" value="OLIGOPEPTIDE TRANSPORTER-RELATED"/>
    <property type="match status" value="1"/>
</dbReference>
<evidence type="ECO:0000256" key="6">
    <source>
        <dbReference type="SAM" id="MobiDB-lite"/>
    </source>
</evidence>
<evidence type="ECO:0000313" key="8">
    <source>
        <dbReference type="EMBL" id="PSN74706.1"/>
    </source>
</evidence>
<evidence type="ECO:0008006" key="10">
    <source>
        <dbReference type="Google" id="ProtNLM"/>
    </source>
</evidence>
<keyword evidence="4 7" id="KW-1133">Transmembrane helix</keyword>
<feature type="transmembrane region" description="Helical" evidence="7">
    <location>
        <begin position="502"/>
        <end position="523"/>
    </location>
</feature>
<dbReference type="InterPro" id="IPR000109">
    <property type="entry name" value="POT_fam"/>
</dbReference>
<dbReference type="Proteomes" id="UP000240883">
    <property type="component" value="Unassembled WGS sequence"/>
</dbReference>
<dbReference type="AlphaFoldDB" id="A0A2T2PAY6"/>
<comment type="subcellular location">
    <subcellularLocation>
        <location evidence="1">Membrane</location>
        <topology evidence="1">Multi-pass membrane protein</topology>
    </subcellularLocation>
</comment>
<evidence type="ECO:0000256" key="5">
    <source>
        <dbReference type="ARBA" id="ARBA00023136"/>
    </source>
</evidence>
<evidence type="ECO:0000256" key="4">
    <source>
        <dbReference type="ARBA" id="ARBA00022989"/>
    </source>
</evidence>
<feature type="transmembrane region" description="Helical" evidence="7">
    <location>
        <begin position="208"/>
        <end position="226"/>
    </location>
</feature>
<dbReference type="Gene3D" id="1.20.1250.20">
    <property type="entry name" value="MFS general substrate transporter like domains"/>
    <property type="match status" value="1"/>
</dbReference>
<feature type="transmembrane region" description="Helical" evidence="7">
    <location>
        <begin position="353"/>
        <end position="377"/>
    </location>
</feature>
<feature type="transmembrane region" description="Helical" evidence="7">
    <location>
        <begin position="313"/>
        <end position="333"/>
    </location>
</feature>
<dbReference type="OrthoDB" id="8904098at2759"/>
<comment type="similarity">
    <text evidence="2">Belongs to the major facilitator superfamily. Proton-dependent oligopeptide transporter (POT/PTR) (TC 2.A.17) family.</text>
</comment>
<evidence type="ECO:0000313" key="9">
    <source>
        <dbReference type="Proteomes" id="UP000240883"/>
    </source>
</evidence>
<evidence type="ECO:0000256" key="3">
    <source>
        <dbReference type="ARBA" id="ARBA00022692"/>
    </source>
</evidence>
<gene>
    <name evidence="8" type="ORF">BS50DRAFT_643157</name>
</gene>
<dbReference type="GO" id="GO:0016020">
    <property type="term" value="C:membrane"/>
    <property type="evidence" value="ECO:0007669"/>
    <property type="project" value="UniProtKB-SubCell"/>
</dbReference>
<accession>A0A2T2PAY6</accession>
<evidence type="ECO:0000256" key="1">
    <source>
        <dbReference type="ARBA" id="ARBA00004141"/>
    </source>
</evidence>
<feature type="transmembrane region" description="Helical" evidence="7">
    <location>
        <begin position="91"/>
        <end position="110"/>
    </location>
</feature>
<proteinExistence type="inferred from homology"/>
<feature type="region of interest" description="Disordered" evidence="6">
    <location>
        <begin position="1"/>
        <end position="27"/>
    </location>
</feature>
<evidence type="ECO:0000256" key="2">
    <source>
        <dbReference type="ARBA" id="ARBA00005982"/>
    </source>
</evidence>
<feature type="transmembrane region" description="Helical" evidence="7">
    <location>
        <begin position="152"/>
        <end position="175"/>
    </location>
</feature>
<feature type="transmembrane region" description="Helical" evidence="7">
    <location>
        <begin position="389"/>
        <end position="411"/>
    </location>
</feature>
<keyword evidence="5 7" id="KW-0472">Membrane</keyword>
<evidence type="ECO:0000256" key="7">
    <source>
        <dbReference type="SAM" id="Phobius"/>
    </source>
</evidence>
<reference evidence="8 9" key="1">
    <citation type="journal article" date="2018" name="Front. Microbiol.">
        <title>Genome-Wide Analysis of Corynespora cassiicola Leaf Fall Disease Putative Effectors.</title>
        <authorList>
            <person name="Lopez D."/>
            <person name="Ribeiro S."/>
            <person name="Label P."/>
            <person name="Fumanal B."/>
            <person name="Venisse J.S."/>
            <person name="Kohler A."/>
            <person name="de Oliveira R.R."/>
            <person name="Labutti K."/>
            <person name="Lipzen A."/>
            <person name="Lail K."/>
            <person name="Bauer D."/>
            <person name="Ohm R.A."/>
            <person name="Barry K.W."/>
            <person name="Spatafora J."/>
            <person name="Grigoriev I.V."/>
            <person name="Martin F.M."/>
            <person name="Pujade-Renaud V."/>
        </authorList>
    </citation>
    <scope>NUCLEOTIDE SEQUENCE [LARGE SCALE GENOMIC DNA]</scope>
    <source>
        <strain evidence="8 9">Philippines</strain>
    </source>
</reference>
<sequence>MGSTNEPPLSWTHTKSTATQSEDLSSSLPEGYQSLRRVKENIPIRLWIVAIIGLWERASFWGLTAPFQNYMENPPTSHTPGALGLGQETATRIYCGFYIFYYISPIIFAALSDAFLGRWKSLCIASFVYNIGCVVLIVTSQELDQGLGLPGFLTAMVLIGLGGGGFHVIIVLFTVDQYIEKPPRILTLISGEQVVTDRALTLGYIYNANFWVGNVGSMFWFATVYLEMHVSFASAYASAFACMVTAMLMLLIGGAWYEKVPLESNVLPKATKILLCATKNGFNVGRANPEYQLEHHHNVVPWSKPLVEDLGRALRACRVLLAFVVFWICFDQMQNNLISQAGQMETHKTPNDLLPAMNQVACIILGPLIQHIFYPWLHRRHIYIGPITRISIGFTFISVAMAYAAIVQWLIYTAGPCYSSPGKCKHGFESLPNDVNVWVQAPVYFFISAGEIFAYVTGMEYAYDHSPREMKAIVQAVSLIIAGMGSACAMGIASLARDPYLIKFYASLAGAMLLTTAVFWVLFHKYDSATELKDVPEALSREASHESHTQVDIEMVLVSEIEMEANESRKSSR</sequence>
<feature type="transmembrane region" description="Helical" evidence="7">
    <location>
        <begin position="232"/>
        <end position="257"/>
    </location>
</feature>
<name>A0A2T2PAY6_CORCC</name>
<organism evidence="8 9">
    <name type="scientific">Corynespora cassiicola Philippines</name>
    <dbReference type="NCBI Taxonomy" id="1448308"/>
    <lineage>
        <taxon>Eukaryota</taxon>
        <taxon>Fungi</taxon>
        <taxon>Dikarya</taxon>
        <taxon>Ascomycota</taxon>
        <taxon>Pezizomycotina</taxon>
        <taxon>Dothideomycetes</taxon>
        <taxon>Pleosporomycetidae</taxon>
        <taxon>Pleosporales</taxon>
        <taxon>Corynesporascaceae</taxon>
        <taxon>Corynespora</taxon>
    </lineage>
</organism>
<protein>
    <recommendedName>
        <fullName evidence="10">MFS general substrate transporter</fullName>
    </recommendedName>
</protein>
<feature type="transmembrane region" description="Helical" evidence="7">
    <location>
        <begin position="476"/>
        <end position="496"/>
    </location>
</feature>